<reference evidence="2" key="2">
    <citation type="submission" date="2021-10" db="EMBL/GenBank/DDBJ databases">
        <title>Phylogenomics reveals ancestral predisposition of the termite-cultivated fungus Termitomyces towards a domesticated lifestyle.</title>
        <authorList>
            <person name="Auxier B."/>
            <person name="Grum-Grzhimaylo A."/>
            <person name="Cardenas M.E."/>
            <person name="Lodge J.D."/>
            <person name="Laessoe T."/>
            <person name="Pedersen O."/>
            <person name="Smith M.E."/>
            <person name="Kuyper T.W."/>
            <person name="Franco-Molano E.A."/>
            <person name="Baroni T.J."/>
            <person name="Aanen D.K."/>
        </authorList>
    </citation>
    <scope>NUCLEOTIDE SEQUENCE</scope>
    <source>
        <strain evidence="2">AP01</strain>
        <tissue evidence="2">Mycelium</tissue>
    </source>
</reference>
<feature type="region of interest" description="Disordered" evidence="1">
    <location>
        <begin position="271"/>
        <end position="320"/>
    </location>
</feature>
<feature type="compositionally biased region" description="Polar residues" evidence="1">
    <location>
        <begin position="477"/>
        <end position="496"/>
    </location>
</feature>
<evidence type="ECO:0000256" key="1">
    <source>
        <dbReference type="SAM" id="MobiDB-lite"/>
    </source>
</evidence>
<dbReference type="OrthoDB" id="3040699at2759"/>
<reference evidence="2" key="1">
    <citation type="submission" date="2020-07" db="EMBL/GenBank/DDBJ databases">
        <authorList>
            <person name="Nieuwenhuis M."/>
            <person name="Van De Peppel L.J.J."/>
        </authorList>
    </citation>
    <scope>NUCLEOTIDE SEQUENCE</scope>
    <source>
        <strain evidence="2">AP01</strain>
        <tissue evidence="2">Mycelium</tissue>
    </source>
</reference>
<protein>
    <submittedName>
        <fullName evidence="2">Uncharacterized protein</fullName>
    </submittedName>
</protein>
<dbReference type="AlphaFoldDB" id="A0A9P7G8V4"/>
<accession>A0A9P7G8V4</accession>
<proteinExistence type="predicted"/>
<feature type="compositionally biased region" description="Polar residues" evidence="1">
    <location>
        <begin position="145"/>
        <end position="157"/>
    </location>
</feature>
<evidence type="ECO:0000313" key="2">
    <source>
        <dbReference type="EMBL" id="KAG5645049.1"/>
    </source>
</evidence>
<feature type="region of interest" description="Disordered" evidence="1">
    <location>
        <begin position="448"/>
        <end position="496"/>
    </location>
</feature>
<dbReference type="EMBL" id="JABCKV010000051">
    <property type="protein sequence ID" value="KAG5645049.1"/>
    <property type="molecule type" value="Genomic_DNA"/>
</dbReference>
<comment type="caution">
    <text evidence="2">The sequence shown here is derived from an EMBL/GenBank/DDBJ whole genome shotgun (WGS) entry which is preliminary data.</text>
</comment>
<keyword evidence="3" id="KW-1185">Reference proteome</keyword>
<sequence>MQANAIESNKKLFGLFSRKLSTNDSATYNTYCTKIAAWLSDERAYYPEARPEVSLHSPVVIRPFDQVWGVKILNILKIAQTTLRRHVGANPDLKSLFHISACIDHPMVAPYALLCRATYPFRDRFEDPDMHAEIKVLLKTITAPSAKSSGSTSINPTTAPPSHNPPTQAIQSGFVMQPAPSPLTPAPQMPHGLSVSDAIPGPSVLGRVHLPTPPATALASTSGMSTFSLPSVTGSSFQTNGAEPLLAPAVSPSVQIPSLVLKTDPGQIAPVLSPQPRSTSSPAPVVPEPDGLHVPRPSLLPSILTPADPALSKPKRKKKKKKISLGFESLIQADLEQLRNSGVKPETLESTILSEDGLTAGAVSVTQTTVISTAQPEVIDLQHEEPPDPAMRRSKGVDSSMVVDGVDIVATRPELAASADEPMHAAAEALHEQYDNDEAMAVDKVLRESPKEHDKGPLSAPMHGDDDGDDVGMSDGTTEISAQPTKVDTQNDQQQPETAHMPLFSVGVSVGPPATTQIVELPDTVQNQTPDDVAPAASSTLPDGTMDAFTEGLDSTVPHEGREGRIPDTTRNKSEVEATRAIATDASQESALPFQQFDSLSSVSEDILPGPSILDGSRASPSGTISVVAPTVPVALRTMLPPPSRASRQDRLSSQSVDGVDSMPAVRHRLPLRVSLPTYQPLQLQDSITSSQVSLKPSVSSSHTPETAPNTSEGFLLGAITPASEPAVNVHTAEELKALYAFPQETIFAIHKGLEKACKAKIQFNIPELQFQAVSLWNTRKIHTQDLDESVCLTLSCYSRATVRAGQKTKEEVANLPSIWPTTGGLSMNVTFKSKKTNCSLSPPFIVEPNGLVDVSGFVVNGQNAIELQQTTDMSAYILILRAHHPTGAQLQQVALRRQKNRAWDNWLNKMAQPLNVPLPSFSDSTS</sequence>
<evidence type="ECO:0000313" key="3">
    <source>
        <dbReference type="Proteomes" id="UP000775547"/>
    </source>
</evidence>
<feature type="region of interest" description="Disordered" evidence="1">
    <location>
        <begin position="639"/>
        <end position="664"/>
    </location>
</feature>
<organism evidence="2 3">
    <name type="scientific">Asterophora parasitica</name>
    <dbReference type="NCBI Taxonomy" id="117018"/>
    <lineage>
        <taxon>Eukaryota</taxon>
        <taxon>Fungi</taxon>
        <taxon>Dikarya</taxon>
        <taxon>Basidiomycota</taxon>
        <taxon>Agaricomycotina</taxon>
        <taxon>Agaricomycetes</taxon>
        <taxon>Agaricomycetidae</taxon>
        <taxon>Agaricales</taxon>
        <taxon>Tricholomatineae</taxon>
        <taxon>Lyophyllaceae</taxon>
        <taxon>Asterophora</taxon>
    </lineage>
</organism>
<feature type="region of interest" description="Disordered" evidence="1">
    <location>
        <begin position="145"/>
        <end position="172"/>
    </location>
</feature>
<name>A0A9P7G8V4_9AGAR</name>
<gene>
    <name evidence="2" type="ORF">DXG03_007228</name>
</gene>
<dbReference type="Proteomes" id="UP000775547">
    <property type="component" value="Unassembled WGS sequence"/>
</dbReference>